<sequence>MSQYQPVLLRVPHRLAGDRHTAANATPCKAGAAQTKWEASRVRWSGVLVNNSDSSRVCFGASRLAEHLAGGRRSI</sequence>
<proteinExistence type="predicted"/>
<reference evidence="1 2" key="1">
    <citation type="submission" date="2014-11" db="EMBL/GenBank/DDBJ databases">
        <authorList>
            <person name="Wibberg Daniel"/>
        </authorList>
    </citation>
    <scope>NUCLEOTIDE SEQUENCE [LARGE SCALE GENOMIC DNA]</scope>
    <source>
        <strain evidence="1">Rhizoctonia solani AG1-IB 7/3/14</strain>
    </source>
</reference>
<keyword evidence="2" id="KW-1185">Reference proteome</keyword>
<dbReference type="EMBL" id="LN679102">
    <property type="protein sequence ID" value="CEL58062.1"/>
    <property type="molecule type" value="Genomic_DNA"/>
</dbReference>
<dbReference type="Proteomes" id="UP000059188">
    <property type="component" value="Unassembled WGS sequence"/>
</dbReference>
<protein>
    <submittedName>
        <fullName evidence="1">Uncharacterized protein</fullName>
    </submittedName>
</protein>
<accession>A0A0B7FPK5</accession>
<evidence type="ECO:0000313" key="1">
    <source>
        <dbReference type="EMBL" id="CEL58062.1"/>
    </source>
</evidence>
<organism evidence="1 2">
    <name type="scientific">Thanatephorus cucumeris (strain AG1-IB / isolate 7/3/14)</name>
    <name type="common">Lettuce bottom rot fungus</name>
    <name type="synonym">Rhizoctonia solani</name>
    <dbReference type="NCBI Taxonomy" id="1108050"/>
    <lineage>
        <taxon>Eukaryota</taxon>
        <taxon>Fungi</taxon>
        <taxon>Dikarya</taxon>
        <taxon>Basidiomycota</taxon>
        <taxon>Agaricomycotina</taxon>
        <taxon>Agaricomycetes</taxon>
        <taxon>Cantharellales</taxon>
        <taxon>Ceratobasidiaceae</taxon>
        <taxon>Rhizoctonia</taxon>
        <taxon>Rhizoctonia solani AG-1</taxon>
    </lineage>
</organism>
<name>A0A0B7FPK5_THACB</name>
<gene>
    <name evidence="1" type="ORF">RSOLAG1IB_02807</name>
</gene>
<evidence type="ECO:0000313" key="2">
    <source>
        <dbReference type="Proteomes" id="UP000059188"/>
    </source>
</evidence>
<dbReference type="AlphaFoldDB" id="A0A0B7FPK5"/>